<feature type="compositionally biased region" description="Acidic residues" evidence="1">
    <location>
        <begin position="11"/>
        <end position="21"/>
    </location>
</feature>
<keyword evidence="4" id="KW-1185">Reference proteome</keyword>
<protein>
    <submittedName>
        <fullName evidence="3">Uncharacterized protein</fullName>
    </submittedName>
</protein>
<gene>
    <name evidence="3" type="ORF">PFISCL1PPCAC_23709</name>
</gene>
<keyword evidence="2" id="KW-1133">Transmembrane helix</keyword>
<sequence length="121" mass="12994">PSLLSDAIILDIDDDPEEEDREIAQATSRLVDRPSSLSPSTQYQSLTSSPSIDNSLVPTHSSCTHTTPVHRERPSTPNGKLSWKGMVGGCAGDGSLCSVCLGVLITLSLILYCIIDVRLNR</sequence>
<feature type="compositionally biased region" description="Low complexity" evidence="1">
    <location>
        <begin position="1"/>
        <end position="10"/>
    </location>
</feature>
<comment type="caution">
    <text evidence="3">The sequence shown here is derived from an EMBL/GenBank/DDBJ whole genome shotgun (WGS) entry which is preliminary data.</text>
</comment>
<feature type="non-terminal residue" evidence="3">
    <location>
        <position position="121"/>
    </location>
</feature>
<evidence type="ECO:0000256" key="2">
    <source>
        <dbReference type="SAM" id="Phobius"/>
    </source>
</evidence>
<keyword evidence="2" id="KW-0812">Transmembrane</keyword>
<feature type="transmembrane region" description="Helical" evidence="2">
    <location>
        <begin position="91"/>
        <end position="115"/>
    </location>
</feature>
<feature type="region of interest" description="Disordered" evidence="1">
    <location>
        <begin position="1"/>
        <end position="82"/>
    </location>
</feature>
<reference evidence="3" key="1">
    <citation type="submission" date="2023-10" db="EMBL/GenBank/DDBJ databases">
        <title>Genome assembly of Pristionchus species.</title>
        <authorList>
            <person name="Yoshida K."/>
            <person name="Sommer R.J."/>
        </authorList>
    </citation>
    <scope>NUCLEOTIDE SEQUENCE</scope>
    <source>
        <strain evidence="3">RS5133</strain>
    </source>
</reference>
<feature type="non-terminal residue" evidence="3">
    <location>
        <position position="1"/>
    </location>
</feature>
<proteinExistence type="predicted"/>
<dbReference type="EMBL" id="BTSY01000006">
    <property type="protein sequence ID" value="GMT32412.1"/>
    <property type="molecule type" value="Genomic_DNA"/>
</dbReference>
<organism evidence="3 4">
    <name type="scientific">Pristionchus fissidentatus</name>
    <dbReference type="NCBI Taxonomy" id="1538716"/>
    <lineage>
        <taxon>Eukaryota</taxon>
        <taxon>Metazoa</taxon>
        <taxon>Ecdysozoa</taxon>
        <taxon>Nematoda</taxon>
        <taxon>Chromadorea</taxon>
        <taxon>Rhabditida</taxon>
        <taxon>Rhabditina</taxon>
        <taxon>Diplogasteromorpha</taxon>
        <taxon>Diplogasteroidea</taxon>
        <taxon>Neodiplogasteridae</taxon>
        <taxon>Pristionchus</taxon>
    </lineage>
</organism>
<dbReference type="Proteomes" id="UP001432322">
    <property type="component" value="Unassembled WGS sequence"/>
</dbReference>
<dbReference type="AlphaFoldDB" id="A0AAV5WRL0"/>
<keyword evidence="2" id="KW-0472">Membrane</keyword>
<feature type="compositionally biased region" description="Polar residues" evidence="1">
    <location>
        <begin position="35"/>
        <end position="67"/>
    </location>
</feature>
<name>A0AAV5WRL0_9BILA</name>
<evidence type="ECO:0000256" key="1">
    <source>
        <dbReference type="SAM" id="MobiDB-lite"/>
    </source>
</evidence>
<evidence type="ECO:0000313" key="3">
    <source>
        <dbReference type="EMBL" id="GMT32412.1"/>
    </source>
</evidence>
<accession>A0AAV5WRL0</accession>
<evidence type="ECO:0000313" key="4">
    <source>
        <dbReference type="Proteomes" id="UP001432322"/>
    </source>
</evidence>